<accession>A0A7Z9AY97</accession>
<comment type="caution">
    <text evidence="1">The sequence shown here is derived from an EMBL/GenBank/DDBJ whole genome shotgun (WGS) entry which is preliminary data.</text>
</comment>
<dbReference type="InterPro" id="IPR035387">
    <property type="entry name" value="DUF5406"/>
</dbReference>
<dbReference type="AlphaFoldDB" id="A0A7Z9AY97"/>
<protein>
    <submittedName>
        <fullName evidence="1">Uncharacterized protein</fullName>
    </submittedName>
</protein>
<reference evidence="1 2" key="1">
    <citation type="submission" date="2019-05" db="EMBL/GenBank/DDBJ databases">
        <authorList>
            <consortium name="Pathogen Informatics"/>
        </authorList>
    </citation>
    <scope>NUCLEOTIDE SEQUENCE [LARGE SCALE GENOMIC DNA]</scope>
    <source>
        <strain evidence="1 2">NCTC12204</strain>
    </source>
</reference>
<dbReference type="Proteomes" id="UP000352698">
    <property type="component" value="Unassembled WGS sequence"/>
</dbReference>
<name>A0A7Z9AY97_ENTHR</name>
<gene>
    <name evidence="1" type="ORF">NCTC12204_02761</name>
</gene>
<evidence type="ECO:0000313" key="2">
    <source>
        <dbReference type="Proteomes" id="UP000352698"/>
    </source>
</evidence>
<dbReference type="EMBL" id="CABEEP010000002">
    <property type="protein sequence ID" value="VTQ73795.1"/>
    <property type="molecule type" value="Genomic_DNA"/>
</dbReference>
<proteinExistence type="predicted"/>
<dbReference type="Pfam" id="PF17400">
    <property type="entry name" value="DUF5406"/>
    <property type="match status" value="1"/>
</dbReference>
<evidence type="ECO:0000313" key="1">
    <source>
        <dbReference type="EMBL" id="VTQ73795.1"/>
    </source>
</evidence>
<organism evidence="1 2">
    <name type="scientific">Enterococcus hirae</name>
    <dbReference type="NCBI Taxonomy" id="1354"/>
    <lineage>
        <taxon>Bacteria</taxon>
        <taxon>Bacillati</taxon>
        <taxon>Bacillota</taxon>
        <taxon>Bacilli</taxon>
        <taxon>Lactobacillales</taxon>
        <taxon>Enterococcaceae</taxon>
        <taxon>Enterococcus</taxon>
    </lineage>
</organism>
<dbReference type="RefSeq" id="WP_010738081.1">
    <property type="nucleotide sequence ID" value="NZ_CABEEP010000002.1"/>
</dbReference>
<sequence>MKNYDPDSQSGKHTIKVSFQRWDYKGFVTFRKGGNCKGLDVLVLDEEDLYNQPLLDNPIGFELLPEDDEGNEWFKMTLTNDEGDELLVEDVWEELGDYIVGLEIIAFVADKEQ</sequence>